<dbReference type="SUPFAM" id="SSF55729">
    <property type="entry name" value="Acyl-CoA N-acyltransferases (Nat)"/>
    <property type="match status" value="1"/>
</dbReference>
<dbReference type="GO" id="GO:0016747">
    <property type="term" value="F:acyltransferase activity, transferring groups other than amino-acyl groups"/>
    <property type="evidence" value="ECO:0007669"/>
    <property type="project" value="InterPro"/>
</dbReference>
<sequence length="339" mass="38326">MCRTVVATTPLMEENHDQRHSSAPPSSSLTSRSVDWLRILCEAEIRLLRECYRRRLPDTLAPYLFVDNHLRWCERTRDAGGKTMFSASVFSRFYTLATQTAREELTELGTFVAITEAERCPTVAFWTLRDDLSPLKRALMDTAEIDWSKDPVFSCVHLAHYAMLQEVLRDKAPHLVFRNSTFFRLPDEVARNLQFSIPEGYELAPVDASHACEIDENWPHRYAGSEEYYRSLLRLNGGLALVAASAEQPKQLAGWILTNEYGALAHLFIKPAHRQRGLAAVLVRAWSASTVQAWAGDETAAGAEVIAYILDANIASRTLFQKLGFVEMSKSRWSNPTTN</sequence>
<organism evidence="3 4">
    <name type="scientific">Anopheles farauti</name>
    <dbReference type="NCBI Taxonomy" id="69004"/>
    <lineage>
        <taxon>Eukaryota</taxon>
        <taxon>Metazoa</taxon>
        <taxon>Ecdysozoa</taxon>
        <taxon>Arthropoda</taxon>
        <taxon>Hexapoda</taxon>
        <taxon>Insecta</taxon>
        <taxon>Pterygota</taxon>
        <taxon>Neoptera</taxon>
        <taxon>Endopterygota</taxon>
        <taxon>Diptera</taxon>
        <taxon>Nematocera</taxon>
        <taxon>Culicoidea</taxon>
        <taxon>Culicidae</taxon>
        <taxon>Anophelinae</taxon>
        <taxon>Anopheles</taxon>
    </lineage>
</organism>
<name>A0A182QXB7_9DIPT</name>
<dbReference type="EnsemblMetazoa" id="AFAF018747-RA">
    <property type="protein sequence ID" value="AFAF018747-PA"/>
    <property type="gene ID" value="AFAF018747"/>
</dbReference>
<dbReference type="InterPro" id="IPR053225">
    <property type="entry name" value="Acyl-CoA_N-acyltransferase"/>
</dbReference>
<protein>
    <recommendedName>
        <fullName evidence="2">N-acetyltransferase domain-containing protein</fullName>
    </recommendedName>
</protein>
<dbReference type="Proteomes" id="UP000075886">
    <property type="component" value="Unassembled WGS sequence"/>
</dbReference>
<evidence type="ECO:0000259" key="2">
    <source>
        <dbReference type="PROSITE" id="PS51186"/>
    </source>
</evidence>
<evidence type="ECO:0000256" key="1">
    <source>
        <dbReference type="SAM" id="MobiDB-lite"/>
    </source>
</evidence>
<dbReference type="InterPro" id="IPR000182">
    <property type="entry name" value="GNAT_dom"/>
</dbReference>
<keyword evidence="4" id="KW-1185">Reference proteome</keyword>
<dbReference type="VEuPathDB" id="VectorBase:AFAF018747"/>
<dbReference type="Pfam" id="PF08445">
    <property type="entry name" value="FR47"/>
    <property type="match status" value="1"/>
</dbReference>
<dbReference type="EMBL" id="AXCN02000286">
    <property type="status" value="NOT_ANNOTATED_CDS"/>
    <property type="molecule type" value="Genomic_DNA"/>
</dbReference>
<dbReference type="InterPro" id="IPR013653">
    <property type="entry name" value="GCN5-like_dom"/>
</dbReference>
<dbReference type="Pfam" id="PF18713">
    <property type="entry name" value="DUF5645"/>
    <property type="match status" value="1"/>
</dbReference>
<evidence type="ECO:0000313" key="4">
    <source>
        <dbReference type="Proteomes" id="UP000075886"/>
    </source>
</evidence>
<dbReference type="STRING" id="69004.A0A182QXB7"/>
<feature type="compositionally biased region" description="Low complexity" evidence="1">
    <location>
        <begin position="21"/>
        <end position="30"/>
    </location>
</feature>
<evidence type="ECO:0000313" key="3">
    <source>
        <dbReference type="EnsemblMetazoa" id="AFAF018747-PA"/>
    </source>
</evidence>
<dbReference type="PROSITE" id="PS51186">
    <property type="entry name" value="GNAT"/>
    <property type="match status" value="1"/>
</dbReference>
<proteinExistence type="predicted"/>
<dbReference type="Gene3D" id="3.40.630.30">
    <property type="match status" value="2"/>
</dbReference>
<reference evidence="4" key="1">
    <citation type="submission" date="2014-01" db="EMBL/GenBank/DDBJ databases">
        <title>The Genome Sequence of Anopheles farauti FAR1 (V2).</title>
        <authorList>
            <consortium name="The Broad Institute Genomics Platform"/>
            <person name="Neafsey D.E."/>
            <person name="Besansky N."/>
            <person name="Howell P."/>
            <person name="Walton C."/>
            <person name="Young S.K."/>
            <person name="Zeng Q."/>
            <person name="Gargeya S."/>
            <person name="Fitzgerald M."/>
            <person name="Haas B."/>
            <person name="Abouelleil A."/>
            <person name="Allen A.W."/>
            <person name="Alvarado L."/>
            <person name="Arachchi H.M."/>
            <person name="Berlin A.M."/>
            <person name="Chapman S.B."/>
            <person name="Gainer-Dewar J."/>
            <person name="Goldberg J."/>
            <person name="Griggs A."/>
            <person name="Gujja S."/>
            <person name="Hansen M."/>
            <person name="Howarth C."/>
            <person name="Imamovic A."/>
            <person name="Ireland A."/>
            <person name="Larimer J."/>
            <person name="McCowan C."/>
            <person name="Murphy C."/>
            <person name="Pearson M."/>
            <person name="Poon T.W."/>
            <person name="Priest M."/>
            <person name="Roberts A."/>
            <person name="Saif S."/>
            <person name="Shea T."/>
            <person name="Sisk P."/>
            <person name="Sykes S."/>
            <person name="Wortman J."/>
            <person name="Nusbaum C."/>
            <person name="Birren B."/>
        </authorList>
    </citation>
    <scope>NUCLEOTIDE SEQUENCE [LARGE SCALE GENOMIC DNA]</scope>
    <source>
        <strain evidence="4">FAR1</strain>
    </source>
</reference>
<reference evidence="3" key="2">
    <citation type="submission" date="2020-05" db="UniProtKB">
        <authorList>
            <consortium name="EnsemblMetazoa"/>
        </authorList>
    </citation>
    <scope>IDENTIFICATION</scope>
    <source>
        <strain evidence="3">FAR1</strain>
    </source>
</reference>
<dbReference type="PANTHER" id="PTHR20958:SF6">
    <property type="entry name" value="GLYCINE N-ACYLTRANSFERASE-LIKE PROTEIN"/>
    <property type="match status" value="1"/>
</dbReference>
<dbReference type="InterPro" id="IPR016181">
    <property type="entry name" value="Acyl_CoA_acyltransferase"/>
</dbReference>
<accession>A0A182QXB7</accession>
<feature type="domain" description="N-acetyltransferase" evidence="2">
    <location>
        <begin position="198"/>
        <end position="339"/>
    </location>
</feature>
<dbReference type="PANTHER" id="PTHR20958">
    <property type="entry name" value="GLYCINE N-ACYLTRANSFERASE-LIKE PROTEIN"/>
    <property type="match status" value="1"/>
</dbReference>
<dbReference type="AlphaFoldDB" id="A0A182QXB7"/>
<dbReference type="InterPro" id="IPR041506">
    <property type="entry name" value="DUF5645"/>
</dbReference>
<feature type="region of interest" description="Disordered" evidence="1">
    <location>
        <begin position="9"/>
        <end position="30"/>
    </location>
</feature>